<proteinExistence type="predicted"/>
<dbReference type="EMBL" id="QGKS01000146">
    <property type="protein sequence ID" value="PWR16179.1"/>
    <property type="molecule type" value="Genomic_DNA"/>
</dbReference>
<name>A0A317DN28_9ACTN</name>
<dbReference type="OrthoDB" id="9828495at2"/>
<comment type="caution">
    <text evidence="1">The sequence shown here is derived from an EMBL/GenBank/DDBJ whole genome shotgun (WGS) entry which is preliminary data.</text>
</comment>
<dbReference type="AlphaFoldDB" id="A0A317DN28"/>
<reference evidence="1 2" key="1">
    <citation type="submission" date="2018-05" db="EMBL/GenBank/DDBJ databases">
        <title>Micromonosporas from Atacama Desert.</title>
        <authorList>
            <person name="Carro L."/>
            <person name="Golinska P."/>
            <person name="Klenk H.-P."/>
            <person name="Goodfellow M."/>
        </authorList>
    </citation>
    <scope>NUCLEOTIDE SEQUENCE [LARGE SCALE GENOMIC DNA]</scope>
    <source>
        <strain evidence="1 2">4G51</strain>
    </source>
</reference>
<dbReference type="RefSeq" id="WP_109800776.1">
    <property type="nucleotide sequence ID" value="NZ_QGKS01000146.1"/>
</dbReference>
<evidence type="ECO:0000313" key="2">
    <source>
        <dbReference type="Proteomes" id="UP000246050"/>
    </source>
</evidence>
<accession>A0A317DN28</accession>
<protein>
    <submittedName>
        <fullName evidence="1">Uncharacterized protein</fullName>
    </submittedName>
</protein>
<dbReference type="Proteomes" id="UP000246050">
    <property type="component" value="Unassembled WGS sequence"/>
</dbReference>
<organism evidence="1 2">
    <name type="scientific">Micromonospora sicca</name>
    <dbReference type="NCBI Taxonomy" id="2202420"/>
    <lineage>
        <taxon>Bacteria</taxon>
        <taxon>Bacillati</taxon>
        <taxon>Actinomycetota</taxon>
        <taxon>Actinomycetes</taxon>
        <taxon>Micromonosporales</taxon>
        <taxon>Micromonosporaceae</taxon>
        <taxon>Micromonospora</taxon>
    </lineage>
</organism>
<gene>
    <name evidence="1" type="ORF">DKT69_07115</name>
</gene>
<evidence type="ECO:0000313" key="1">
    <source>
        <dbReference type="EMBL" id="PWR16179.1"/>
    </source>
</evidence>
<sequence>MDQTRQELFELAMRRAVELLAQHGVAKTASSNPFFNSPQDERRAHALAVLQTCRELIAQLDQLADDAALQAHRAQASYAEIGAARGVSRQAARQAAVRHERRVQAQQAARRNALDDDEWADLEYRRQLAQEEREERWPPRSWRHRAPTGFRTVTFVDGPAIDHTFRVPVGDDAFAFIDRYQVFGRVHERYARYTATKPGTDQYYFTGEYFIRWS</sequence>